<proteinExistence type="predicted"/>
<sequence length="126" mass="13792">MQIQFLNERPAPDLQVQPEVQLDHWRILRRGTGTLHIVAMLGPMTLRVTSALAAIDLASAMVKTGSGRNYHLAASPEEDEDLRMLMELRGQLAIGTISADVSDVVWDAVSVGSWPAHGGELLPPWQ</sequence>
<reference evidence="1 2" key="1">
    <citation type="submission" date="2020-08" db="EMBL/GenBank/DDBJ databases">
        <title>Functional genomics of gut bacteria from endangered species of beetles.</title>
        <authorList>
            <person name="Carlos-Shanley C."/>
        </authorList>
    </citation>
    <scope>NUCLEOTIDE SEQUENCE [LARGE SCALE GENOMIC DNA]</scope>
    <source>
        <strain evidence="1 2">S00198</strain>
    </source>
</reference>
<protein>
    <submittedName>
        <fullName evidence="1">Uncharacterized protein</fullName>
    </submittedName>
</protein>
<gene>
    <name evidence="1" type="ORF">HNP48_001406</name>
</gene>
<keyword evidence="2" id="KW-1185">Reference proteome</keyword>
<evidence type="ECO:0000313" key="2">
    <source>
        <dbReference type="Proteomes" id="UP000575083"/>
    </source>
</evidence>
<dbReference type="RefSeq" id="WP_184856168.1">
    <property type="nucleotide sequence ID" value="NZ_JACHLK010000002.1"/>
</dbReference>
<organism evidence="1 2">
    <name type="scientific">Acidovorax soli</name>
    <dbReference type="NCBI Taxonomy" id="592050"/>
    <lineage>
        <taxon>Bacteria</taxon>
        <taxon>Pseudomonadati</taxon>
        <taxon>Pseudomonadota</taxon>
        <taxon>Betaproteobacteria</taxon>
        <taxon>Burkholderiales</taxon>
        <taxon>Comamonadaceae</taxon>
        <taxon>Acidovorax</taxon>
    </lineage>
</organism>
<name>A0A7X0PBY3_9BURK</name>
<comment type="caution">
    <text evidence="1">The sequence shown here is derived from an EMBL/GenBank/DDBJ whole genome shotgun (WGS) entry which is preliminary data.</text>
</comment>
<dbReference type="AlphaFoldDB" id="A0A7X0PBY3"/>
<evidence type="ECO:0000313" key="1">
    <source>
        <dbReference type="EMBL" id="MBB6558742.1"/>
    </source>
</evidence>
<dbReference type="Proteomes" id="UP000575083">
    <property type="component" value="Unassembled WGS sequence"/>
</dbReference>
<dbReference type="EMBL" id="JACHLK010000002">
    <property type="protein sequence ID" value="MBB6558742.1"/>
    <property type="molecule type" value="Genomic_DNA"/>
</dbReference>
<accession>A0A7X0PBY3</accession>